<dbReference type="OrthoDB" id="10255118at2759"/>
<dbReference type="EMBL" id="KQ001665">
    <property type="protein sequence ID" value="KJP88125.1"/>
    <property type="molecule type" value="Genomic_DNA"/>
</dbReference>
<dbReference type="GO" id="GO:0008312">
    <property type="term" value="F:7S RNA binding"/>
    <property type="evidence" value="ECO:0007669"/>
    <property type="project" value="InterPro"/>
</dbReference>
<name>A0A0D9QM40_PLAFR</name>
<evidence type="ECO:0000256" key="9">
    <source>
        <dbReference type="ARBA" id="ARBA00029498"/>
    </source>
</evidence>
<protein>
    <recommendedName>
        <fullName evidence="9">Signal recognition particle subunit SRP68</fullName>
    </recommendedName>
</protein>
<comment type="subcellular location">
    <subcellularLocation>
        <location evidence="1">Cytoplasm</location>
    </subcellularLocation>
    <subcellularLocation>
        <location evidence="2">Nucleus</location>
        <location evidence="2">Nucleolus</location>
    </subcellularLocation>
</comment>
<dbReference type="GeneID" id="24267556"/>
<dbReference type="GO" id="GO:0005730">
    <property type="term" value="C:nucleolus"/>
    <property type="evidence" value="ECO:0007669"/>
    <property type="project" value="UniProtKB-SubCell"/>
</dbReference>
<dbReference type="RefSeq" id="XP_012335296.1">
    <property type="nucleotide sequence ID" value="XM_012479873.1"/>
</dbReference>
<keyword evidence="7" id="KW-0539">Nucleus</keyword>
<dbReference type="GO" id="GO:0005786">
    <property type="term" value="C:signal recognition particle, endoplasmic reticulum targeting"/>
    <property type="evidence" value="ECO:0007669"/>
    <property type="project" value="UniProtKB-KW"/>
</dbReference>
<dbReference type="InterPro" id="IPR026258">
    <property type="entry name" value="SRP68"/>
</dbReference>
<evidence type="ECO:0000256" key="8">
    <source>
        <dbReference type="ARBA" id="ARBA00023274"/>
    </source>
</evidence>
<evidence type="ECO:0000256" key="6">
    <source>
        <dbReference type="ARBA" id="ARBA00023135"/>
    </source>
</evidence>
<dbReference type="InterPro" id="IPR038253">
    <property type="entry name" value="SRP68_N_sf"/>
</dbReference>
<dbReference type="OMA" id="ERICLYN"/>
<dbReference type="AlphaFoldDB" id="A0A0D9QM40"/>
<feature type="region of interest" description="Disordered" evidence="10">
    <location>
        <begin position="241"/>
        <end position="285"/>
    </location>
</feature>
<dbReference type="PANTHER" id="PTHR12860">
    <property type="entry name" value="SIGNAL RECOGNITION PARTICLE 68 KDA PROTEIN"/>
    <property type="match status" value="1"/>
</dbReference>
<dbReference type="Proteomes" id="UP000054561">
    <property type="component" value="Unassembled WGS sequence"/>
</dbReference>
<proteinExistence type="inferred from homology"/>
<feature type="compositionally biased region" description="Polar residues" evidence="10">
    <location>
        <begin position="276"/>
        <end position="285"/>
    </location>
</feature>
<evidence type="ECO:0000256" key="10">
    <source>
        <dbReference type="SAM" id="MobiDB-lite"/>
    </source>
</evidence>
<evidence type="ECO:0000256" key="5">
    <source>
        <dbReference type="ARBA" id="ARBA00022884"/>
    </source>
</evidence>
<dbReference type="GO" id="GO:0030942">
    <property type="term" value="F:endoplasmic reticulum signal peptide binding"/>
    <property type="evidence" value="ECO:0007669"/>
    <property type="project" value="InterPro"/>
</dbReference>
<dbReference type="GO" id="GO:0005047">
    <property type="term" value="F:signal recognition particle binding"/>
    <property type="evidence" value="ECO:0007669"/>
    <property type="project" value="InterPro"/>
</dbReference>
<evidence type="ECO:0000256" key="7">
    <source>
        <dbReference type="ARBA" id="ARBA00023242"/>
    </source>
</evidence>
<keyword evidence="6" id="KW-0733">Signal recognition particle</keyword>
<dbReference type="PANTHER" id="PTHR12860:SF0">
    <property type="entry name" value="SIGNAL RECOGNITION PARTICLE SUBUNIT SRP68"/>
    <property type="match status" value="1"/>
</dbReference>
<evidence type="ECO:0000256" key="4">
    <source>
        <dbReference type="ARBA" id="ARBA00022490"/>
    </source>
</evidence>
<sequence>MADEDVADGKPADGDIPHGNPADGCGGAVNGEEGEHGVSAPNAKQPENDTAVGKPDKESKASFDIFSYLHKVYAKYGLYEEDMDRFLLYVKRRRAKLKAKTLYKMKKVGNKYITRLYETDNVDGKYLELLLLDVEACRCRYIKIKTDVNNLKVPYRSTYCYLRRVKRAMDKVKFMNHSVESSVDKNTELQIKCYSAYVQAAYLLEGKKYEEAVSKVREFTKLVKLVKRAMLNEIVQGTTRSIGEGKKDHAGGEHGDDCGEAQGGESPEERKHSRASQHIQNDLTEQNTFMNTKGNLLIEAERRIDETFDYFLSVILSFERICLYNLRKNKLSNFDEKLHDDELHIGESSKKSSIKEITDMNKDISTYKKLEIFMTENTVQIKIEHSTYELNGHGDSNQRDYSSLLKIKNALDNIKNVIPMEEIEKLYEDTNLREIMLCVNKEDFPLFKFLNSYQANFIVNNYGQAIAKYYECLTIIHEQLIKSTGGNKKKASGNGNKQRGGSLLDEDDKMMEKIWNHMEQYLSCEKLYADTERTLLVLMKFLFSIYSASHLKKFSLGNKKNFGDIIEEMPMLHTGIRYADILKQNIDELNKLKNNDEIFINILQIIKNVKSFCLACHYAMVGKNAEAHVLFDLVKTRNYVFTKLQQIKMIHNEALLRITIFFNRLQDVISLVNEIYYFRHLSIYALQVKTKCVPSDQKLFSVDNSFFEQKMTQMCMDPLRIDMMQLCRDSVLLNPDAHKEEEKASGIRGLLRSFWK</sequence>
<keyword evidence="8" id="KW-0687">Ribonucleoprotein</keyword>
<evidence type="ECO:0000256" key="2">
    <source>
        <dbReference type="ARBA" id="ARBA00004604"/>
    </source>
</evidence>
<gene>
    <name evidence="11" type="ORF">AK88_02242</name>
</gene>
<feature type="compositionally biased region" description="Basic and acidic residues" evidence="10">
    <location>
        <begin position="243"/>
        <end position="257"/>
    </location>
</feature>
<evidence type="ECO:0000256" key="3">
    <source>
        <dbReference type="ARBA" id="ARBA00009352"/>
    </source>
</evidence>
<keyword evidence="12" id="KW-1185">Reference proteome</keyword>
<feature type="region of interest" description="Disordered" evidence="10">
    <location>
        <begin position="1"/>
        <end position="56"/>
    </location>
</feature>
<dbReference type="Gene3D" id="1.10.3450.40">
    <property type="entry name" value="Signal recognition particle, SRP68 subunit, RNA-binding domain"/>
    <property type="match status" value="1"/>
</dbReference>
<accession>A0A0D9QM40</accession>
<feature type="compositionally biased region" description="Basic and acidic residues" evidence="10">
    <location>
        <begin position="7"/>
        <end position="16"/>
    </location>
</feature>
<dbReference type="VEuPathDB" id="PlasmoDB:AK88_02242"/>
<keyword evidence="5" id="KW-0694">RNA-binding</keyword>
<organism evidence="11 12">
    <name type="scientific">Plasmodium fragile</name>
    <dbReference type="NCBI Taxonomy" id="5857"/>
    <lineage>
        <taxon>Eukaryota</taxon>
        <taxon>Sar</taxon>
        <taxon>Alveolata</taxon>
        <taxon>Apicomplexa</taxon>
        <taxon>Aconoidasida</taxon>
        <taxon>Haemosporida</taxon>
        <taxon>Plasmodiidae</taxon>
        <taxon>Plasmodium</taxon>
        <taxon>Plasmodium (Plasmodium)</taxon>
    </lineage>
</organism>
<comment type="similarity">
    <text evidence="3">Belongs to the SRP68 family.</text>
</comment>
<evidence type="ECO:0000256" key="1">
    <source>
        <dbReference type="ARBA" id="ARBA00004496"/>
    </source>
</evidence>
<dbReference type="GO" id="GO:0006614">
    <property type="term" value="P:SRP-dependent cotranslational protein targeting to membrane"/>
    <property type="evidence" value="ECO:0007669"/>
    <property type="project" value="InterPro"/>
</dbReference>
<evidence type="ECO:0000313" key="11">
    <source>
        <dbReference type="EMBL" id="KJP88125.1"/>
    </source>
</evidence>
<keyword evidence="4" id="KW-0963">Cytoplasm</keyword>
<reference evidence="11 12" key="1">
    <citation type="submission" date="2014-03" db="EMBL/GenBank/DDBJ databases">
        <title>The Genome Sequence of Plasmodium fragile nilgiri.</title>
        <authorList>
            <consortium name="The Broad Institute Genomics Platform"/>
            <consortium name="The Broad Institute Genome Sequencing Center for Infectious Disease"/>
            <person name="Neafsey D."/>
            <person name="Duraisingh M."/>
            <person name="Young S.K."/>
            <person name="Zeng Q."/>
            <person name="Gargeya S."/>
            <person name="Abouelleil A."/>
            <person name="Alvarado L."/>
            <person name="Chapman S.B."/>
            <person name="Gainer-Dewar J."/>
            <person name="Goldberg J."/>
            <person name="Griggs A."/>
            <person name="Gujja S."/>
            <person name="Hansen M."/>
            <person name="Howarth C."/>
            <person name="Imamovic A."/>
            <person name="Larimer J."/>
            <person name="Pearson M."/>
            <person name="Poon T.W."/>
            <person name="Priest M."/>
            <person name="Roberts A."/>
            <person name="Saif S."/>
            <person name="Shea T."/>
            <person name="Sykes S."/>
            <person name="Wortman J."/>
            <person name="Nusbaum C."/>
            <person name="Birren B."/>
        </authorList>
    </citation>
    <scope>NUCLEOTIDE SEQUENCE [LARGE SCALE GENOMIC DNA]</scope>
    <source>
        <strain evidence="12">nilgiri</strain>
    </source>
</reference>
<evidence type="ECO:0000313" key="12">
    <source>
        <dbReference type="Proteomes" id="UP000054561"/>
    </source>
</evidence>